<evidence type="ECO:0000313" key="8">
    <source>
        <dbReference type="EMBL" id="QWZ08784.1"/>
    </source>
</evidence>
<keyword evidence="2" id="KW-1003">Cell membrane</keyword>
<feature type="transmembrane region" description="Helical" evidence="6">
    <location>
        <begin position="6"/>
        <end position="30"/>
    </location>
</feature>
<dbReference type="GO" id="GO:0005886">
    <property type="term" value="C:plasma membrane"/>
    <property type="evidence" value="ECO:0007669"/>
    <property type="project" value="UniProtKB-SubCell"/>
</dbReference>
<dbReference type="Pfam" id="PF13396">
    <property type="entry name" value="PLDc_N"/>
    <property type="match status" value="1"/>
</dbReference>
<evidence type="ECO:0000256" key="5">
    <source>
        <dbReference type="ARBA" id="ARBA00023136"/>
    </source>
</evidence>
<gene>
    <name evidence="8" type="ORF">KRR39_02715</name>
</gene>
<dbReference type="RefSeq" id="WP_216940544.1">
    <property type="nucleotide sequence ID" value="NZ_CP077062.1"/>
</dbReference>
<keyword evidence="4 6" id="KW-1133">Transmembrane helix</keyword>
<dbReference type="Proteomes" id="UP000683575">
    <property type="component" value="Chromosome"/>
</dbReference>
<keyword evidence="9" id="KW-1185">Reference proteome</keyword>
<feature type="domain" description="Cardiolipin synthase N-terminal" evidence="7">
    <location>
        <begin position="27"/>
        <end position="66"/>
    </location>
</feature>
<evidence type="ECO:0000256" key="4">
    <source>
        <dbReference type="ARBA" id="ARBA00022989"/>
    </source>
</evidence>
<reference evidence="8" key="1">
    <citation type="submission" date="2021-06" db="EMBL/GenBank/DDBJ databases">
        <title>Complete genome sequence of Nocardioides sp. G188.</title>
        <authorList>
            <person name="Im W.-T."/>
        </authorList>
    </citation>
    <scope>NUCLEOTIDE SEQUENCE</scope>
    <source>
        <strain evidence="8">G188</strain>
    </source>
</reference>
<sequence length="86" mass="9563">MDAYPVLDVLVTMVAFCLLVAWVGCLFFMFRDIFRSADLSGTAKAAWTLLVFVLPLVGVLLYLAVRGGGLHDRDVDAASHHPRRER</sequence>
<feature type="transmembrane region" description="Helical" evidence="6">
    <location>
        <begin position="42"/>
        <end position="65"/>
    </location>
</feature>
<dbReference type="InterPro" id="IPR027379">
    <property type="entry name" value="CLS_N"/>
</dbReference>
<evidence type="ECO:0000259" key="7">
    <source>
        <dbReference type="Pfam" id="PF13396"/>
    </source>
</evidence>
<dbReference type="AlphaFoldDB" id="A0A975T0S1"/>
<comment type="subcellular location">
    <subcellularLocation>
        <location evidence="1">Cell membrane</location>
        <topology evidence="1">Multi-pass membrane protein</topology>
    </subcellularLocation>
</comment>
<name>A0A975T0S1_9ACTN</name>
<evidence type="ECO:0000256" key="3">
    <source>
        <dbReference type="ARBA" id="ARBA00022692"/>
    </source>
</evidence>
<protein>
    <submittedName>
        <fullName evidence="8">PLD nuclease N-terminal domain-containing protein</fullName>
    </submittedName>
</protein>
<dbReference type="KEGG" id="nps:KRR39_02715"/>
<evidence type="ECO:0000256" key="1">
    <source>
        <dbReference type="ARBA" id="ARBA00004651"/>
    </source>
</evidence>
<keyword evidence="5 6" id="KW-0472">Membrane</keyword>
<evidence type="ECO:0000256" key="2">
    <source>
        <dbReference type="ARBA" id="ARBA00022475"/>
    </source>
</evidence>
<dbReference type="EMBL" id="CP077062">
    <property type="protein sequence ID" value="QWZ08784.1"/>
    <property type="molecule type" value="Genomic_DNA"/>
</dbReference>
<evidence type="ECO:0000313" key="9">
    <source>
        <dbReference type="Proteomes" id="UP000683575"/>
    </source>
</evidence>
<proteinExistence type="predicted"/>
<evidence type="ECO:0000256" key="6">
    <source>
        <dbReference type="SAM" id="Phobius"/>
    </source>
</evidence>
<accession>A0A975T0S1</accession>
<organism evidence="8 9">
    <name type="scientific">Nocardioides panacis</name>
    <dbReference type="NCBI Taxonomy" id="2849501"/>
    <lineage>
        <taxon>Bacteria</taxon>
        <taxon>Bacillati</taxon>
        <taxon>Actinomycetota</taxon>
        <taxon>Actinomycetes</taxon>
        <taxon>Propionibacteriales</taxon>
        <taxon>Nocardioidaceae</taxon>
        <taxon>Nocardioides</taxon>
    </lineage>
</organism>
<keyword evidence="3 6" id="KW-0812">Transmembrane</keyword>